<dbReference type="Pfam" id="PF01285">
    <property type="entry name" value="TEA"/>
    <property type="match status" value="1"/>
</dbReference>
<feature type="region of interest" description="Disordered" evidence="6">
    <location>
        <begin position="816"/>
        <end position="861"/>
    </location>
</feature>
<dbReference type="InterPro" id="IPR038096">
    <property type="entry name" value="TEA/ATTS_sf"/>
</dbReference>
<evidence type="ECO:0000313" key="9">
    <source>
        <dbReference type="Proteomes" id="UP001168972"/>
    </source>
</evidence>
<feature type="compositionally biased region" description="Polar residues" evidence="6">
    <location>
        <begin position="848"/>
        <end position="861"/>
    </location>
</feature>
<dbReference type="PANTHER" id="PTHR11834:SF0">
    <property type="entry name" value="PROTEIN SCALLOPED"/>
    <property type="match status" value="1"/>
</dbReference>
<feature type="region of interest" description="Disordered" evidence="6">
    <location>
        <begin position="209"/>
        <end position="277"/>
    </location>
</feature>
<feature type="region of interest" description="Disordered" evidence="6">
    <location>
        <begin position="977"/>
        <end position="1037"/>
    </location>
</feature>
<reference evidence="8" key="2">
    <citation type="submission" date="2023-03" db="EMBL/GenBank/DDBJ databases">
        <authorList>
            <person name="Inwood S.N."/>
            <person name="Skelly J.G."/>
            <person name="Guhlin J."/>
            <person name="Harrop T.W.R."/>
            <person name="Goldson S.G."/>
            <person name="Dearden P.K."/>
        </authorList>
    </citation>
    <scope>NUCLEOTIDE SEQUENCE</scope>
    <source>
        <strain evidence="8">Lincoln</strain>
        <tissue evidence="8">Whole body</tissue>
    </source>
</reference>
<name>A0AA39G7S1_MICHY</name>
<feature type="compositionally biased region" description="Acidic residues" evidence="6">
    <location>
        <begin position="951"/>
        <end position="965"/>
    </location>
</feature>
<feature type="compositionally biased region" description="Polar residues" evidence="6">
    <location>
        <begin position="690"/>
        <end position="702"/>
    </location>
</feature>
<dbReference type="PRINTS" id="PR00065">
    <property type="entry name" value="TEADOMAIN"/>
</dbReference>
<keyword evidence="2" id="KW-0805">Transcription regulation</keyword>
<dbReference type="PROSITE" id="PS51088">
    <property type="entry name" value="TEA_2"/>
    <property type="match status" value="1"/>
</dbReference>
<comment type="subcellular location">
    <subcellularLocation>
        <location evidence="1">Nucleus</location>
    </subcellularLocation>
</comment>
<evidence type="ECO:0000259" key="7">
    <source>
        <dbReference type="PROSITE" id="PS51088"/>
    </source>
</evidence>
<dbReference type="Gene3D" id="6.10.20.40">
    <property type="entry name" value="TEA/ATTS domain"/>
    <property type="match status" value="1"/>
</dbReference>
<dbReference type="GO" id="GO:0000981">
    <property type="term" value="F:DNA-binding transcription factor activity, RNA polymerase II-specific"/>
    <property type="evidence" value="ECO:0007669"/>
    <property type="project" value="TreeGrafter"/>
</dbReference>
<dbReference type="SMART" id="SM00426">
    <property type="entry name" value="TEA"/>
    <property type="match status" value="1"/>
</dbReference>
<dbReference type="PANTHER" id="PTHR11834">
    <property type="entry name" value="TRANSCRIPTIONAL ENHANCER FACTOR TEF RELATED"/>
    <property type="match status" value="1"/>
</dbReference>
<reference evidence="8" key="1">
    <citation type="journal article" date="2023" name="bioRxiv">
        <title>Scaffold-level genome assemblies of two parasitoid biocontrol wasps reveal the parthenogenesis mechanism and an associated novel virus.</title>
        <authorList>
            <person name="Inwood S."/>
            <person name="Skelly J."/>
            <person name="Guhlin J."/>
            <person name="Harrop T."/>
            <person name="Goldson S."/>
            <person name="Dearden P."/>
        </authorList>
    </citation>
    <scope>NUCLEOTIDE SEQUENCE</scope>
    <source>
        <strain evidence="8">Lincoln</strain>
        <tissue evidence="8">Whole body</tissue>
    </source>
</reference>
<feature type="compositionally biased region" description="Polar residues" evidence="6">
    <location>
        <begin position="649"/>
        <end position="663"/>
    </location>
</feature>
<dbReference type="InterPro" id="IPR050937">
    <property type="entry name" value="TEC1_TEAD_TF"/>
</dbReference>
<feature type="compositionally biased region" description="Polar residues" evidence="6">
    <location>
        <begin position="977"/>
        <end position="997"/>
    </location>
</feature>
<feature type="compositionally biased region" description="Basic and acidic residues" evidence="6">
    <location>
        <begin position="1025"/>
        <end position="1034"/>
    </location>
</feature>
<dbReference type="GO" id="GO:0005667">
    <property type="term" value="C:transcription regulator complex"/>
    <property type="evidence" value="ECO:0007669"/>
    <property type="project" value="TreeGrafter"/>
</dbReference>
<keyword evidence="9" id="KW-1185">Reference proteome</keyword>
<protein>
    <recommendedName>
        <fullName evidence="7">TEA domain-containing protein</fullName>
    </recommendedName>
</protein>
<feature type="compositionally biased region" description="Polar residues" evidence="6">
    <location>
        <begin position="773"/>
        <end position="800"/>
    </location>
</feature>
<dbReference type="PROSITE" id="PS00554">
    <property type="entry name" value="TEA_1"/>
    <property type="match status" value="1"/>
</dbReference>
<comment type="caution">
    <text evidence="8">The sequence shown here is derived from an EMBL/GenBank/DDBJ whole genome shotgun (WGS) entry which is preliminary data.</text>
</comment>
<dbReference type="GO" id="GO:0035329">
    <property type="term" value="P:hippo signaling"/>
    <property type="evidence" value="ECO:0007669"/>
    <property type="project" value="TreeGrafter"/>
</dbReference>
<evidence type="ECO:0000256" key="1">
    <source>
        <dbReference type="ARBA" id="ARBA00004123"/>
    </source>
</evidence>
<feature type="compositionally biased region" description="Polar residues" evidence="6">
    <location>
        <begin position="21"/>
        <end position="30"/>
    </location>
</feature>
<evidence type="ECO:0000313" key="8">
    <source>
        <dbReference type="EMBL" id="KAK0183150.1"/>
    </source>
</evidence>
<keyword evidence="4" id="KW-0539">Nucleus</keyword>
<gene>
    <name evidence="8" type="ORF">PV327_001219</name>
</gene>
<organism evidence="8 9">
    <name type="scientific">Microctonus hyperodae</name>
    <name type="common">Parasitoid wasp</name>
    <dbReference type="NCBI Taxonomy" id="165561"/>
    <lineage>
        <taxon>Eukaryota</taxon>
        <taxon>Metazoa</taxon>
        <taxon>Ecdysozoa</taxon>
        <taxon>Arthropoda</taxon>
        <taxon>Hexapoda</taxon>
        <taxon>Insecta</taxon>
        <taxon>Pterygota</taxon>
        <taxon>Neoptera</taxon>
        <taxon>Endopterygota</taxon>
        <taxon>Hymenoptera</taxon>
        <taxon>Apocrita</taxon>
        <taxon>Ichneumonoidea</taxon>
        <taxon>Braconidae</taxon>
        <taxon>Euphorinae</taxon>
        <taxon>Microctonus</taxon>
    </lineage>
</organism>
<feature type="region of interest" description="Disordered" evidence="6">
    <location>
        <begin position="649"/>
        <end position="702"/>
    </location>
</feature>
<dbReference type="EMBL" id="JAQQBR010000001">
    <property type="protein sequence ID" value="KAK0183150.1"/>
    <property type="molecule type" value="Genomic_DNA"/>
</dbReference>
<sequence>MKDWELSTQNSIGSAVAAADTISSPWTPASSGPPPDANGSGSDTKNLDVGEISDDEKDLSAADAEGVWSPDIEQSFQEALTIYPPCGRRKIILSDEGKMYGRNELIARYIKLRTGKTRTRKQVSSHIQVLARRKLREIQAKLKVASCWLQINAVPFHSRDNYQDYGDDEDVMDYAFADNTGKKGIKTSLIDNVRDTMASMEKLGVLKDKNNINVNANSPRNKKTGKKVKSTNRSRKWPSKKKNHRANKKKTDKKSKNQKKTTKKPTKGTTKYSGDITRRSTQQLFKEMPEQQPNIINEQKRRINGIKPENNHCAFSRRSSDDSFSQTIHMNTTYLDLDEDFIINSHEKMKKVQTIFTNAHMTLCWIEITTTKVDKSVQPPKRLILREAVISFENSATIPEEYLTCPVVEGDITMEPNEMLCKTSFTEGIDEDTRLSRTVNLTKFTHEDNIDVTINKVIKCTMGPVITKDVYQWINETDSTRQRVEIKVSPLTYNTEDICHNYNELNNILKNDSAECSDSSDESELSYENTVNQNINCVGDTCLGLEIISGHPTMPPHNMAINNLLRTTPPEFLTTNFEEPSTTIKPTVTSEINEALSVGFTSTTNVTEQPQISSSSSSENNITLSPDNSCTGSNCTEFINDDISEVKNSTADGYDMSQENNTNSSGEESCDGSCEDSVSMSDHENDNSTEDNQMGQQHSNTTITSSELAANEKDKLYIPKPFVCPVADERVCAHLKQVSELQSMEHSSEENTDTSDSSSARETVSSEDRSKNSKVTNEQNSMMSDVSLSDTTTLPDVSLNDSKTILPLTPIISSSPTSILKSVGTTTPKHTLELNDESGLQDSDRTLSSENASDDSGSTINLDKISQSIPADSQVLLNQTHNIVDVSGNGDSEVISSDSESENVSYLNVSQTNESCDKYGNCKKVNITNILRSTPPSARPGSYSSITKESESEESESCDCDDDTDESKKCDPITGSCLSTHSTTHSNHGIKSTQSTPVDKFQKLANKRKPIVHGPPHASKSSGESNEKYGRKPDTSSNHKLSLKIYVSLEHIDENKENSRLAQVEKNILLTELPDEHGNHSLYWQIRALNKSISHVESLKDILNCTMLEKLTEDAIIEKLNTTDLNHKKYMGHNNKFHHKRYRRNVDNVTLSNRSESNNNLSSNGDSVLRECILPNIREDIRNGLHDMLAELTNALNNSRNDNVVAARIDLNSRTTSTTAAPTSAVIRSGITNTTESSLMKNSTVASRRKRSLMNLNNDDEVEEIGRWTNERFTPSTDGGQLRSFTEMRIFRNSAGL</sequence>
<evidence type="ECO:0000256" key="6">
    <source>
        <dbReference type="SAM" id="MobiDB-lite"/>
    </source>
</evidence>
<dbReference type="GO" id="GO:0048568">
    <property type="term" value="P:embryonic organ development"/>
    <property type="evidence" value="ECO:0007669"/>
    <property type="project" value="TreeGrafter"/>
</dbReference>
<evidence type="ECO:0000256" key="3">
    <source>
        <dbReference type="ARBA" id="ARBA00023163"/>
    </source>
</evidence>
<feature type="DNA-binding region" description="TEA" evidence="5">
    <location>
        <begin position="61"/>
        <end position="137"/>
    </location>
</feature>
<evidence type="ECO:0000256" key="2">
    <source>
        <dbReference type="ARBA" id="ARBA00023015"/>
    </source>
</evidence>
<accession>A0AA39G7S1</accession>
<feature type="region of interest" description="Disordered" evidence="6">
    <location>
        <begin position="740"/>
        <end position="800"/>
    </location>
</feature>
<dbReference type="Proteomes" id="UP001168972">
    <property type="component" value="Unassembled WGS sequence"/>
</dbReference>
<proteinExistence type="predicted"/>
<dbReference type="GO" id="GO:0005634">
    <property type="term" value="C:nucleus"/>
    <property type="evidence" value="ECO:0007669"/>
    <property type="project" value="UniProtKB-SubCell"/>
</dbReference>
<feature type="region of interest" description="Disordered" evidence="6">
    <location>
        <begin position="931"/>
        <end position="965"/>
    </location>
</feature>
<feature type="region of interest" description="Disordered" evidence="6">
    <location>
        <begin position="17"/>
        <end position="50"/>
    </location>
</feature>
<dbReference type="GO" id="GO:0000978">
    <property type="term" value="F:RNA polymerase II cis-regulatory region sequence-specific DNA binding"/>
    <property type="evidence" value="ECO:0007669"/>
    <property type="project" value="TreeGrafter"/>
</dbReference>
<evidence type="ECO:0000256" key="5">
    <source>
        <dbReference type="PROSITE-ProRule" id="PRU00505"/>
    </source>
</evidence>
<dbReference type="InterPro" id="IPR000818">
    <property type="entry name" value="TEA/ATTS_dom"/>
</dbReference>
<feature type="region of interest" description="Disordered" evidence="6">
    <location>
        <begin position="600"/>
        <end position="628"/>
    </location>
</feature>
<evidence type="ECO:0000256" key="4">
    <source>
        <dbReference type="ARBA" id="ARBA00023242"/>
    </source>
</evidence>
<feature type="compositionally biased region" description="Basic residues" evidence="6">
    <location>
        <begin position="220"/>
        <end position="266"/>
    </location>
</feature>
<feature type="compositionally biased region" description="Polar residues" evidence="6">
    <location>
        <begin position="619"/>
        <end position="628"/>
    </location>
</feature>
<feature type="compositionally biased region" description="Polar residues" evidence="6">
    <location>
        <begin position="600"/>
        <end position="612"/>
    </location>
</feature>
<keyword evidence="3" id="KW-0804">Transcription</keyword>
<feature type="domain" description="TEA" evidence="7">
    <location>
        <begin position="61"/>
        <end position="137"/>
    </location>
</feature>